<dbReference type="Proteomes" id="UP000065151">
    <property type="component" value="Chromosome"/>
</dbReference>
<dbReference type="RefSeq" id="WP_058931472.1">
    <property type="nucleotide sequence ID" value="NZ_CP013747.1"/>
</dbReference>
<protein>
    <submittedName>
        <fullName evidence="1">Uncharacterized protein</fullName>
    </submittedName>
</protein>
<accession>A0A0U3PD88</accession>
<evidence type="ECO:0000313" key="2">
    <source>
        <dbReference type="Proteomes" id="UP000065151"/>
    </source>
</evidence>
<organism evidence="1">
    <name type="scientific">Pseudarthrobacter sulfonivorans</name>
    <dbReference type="NCBI Taxonomy" id="121292"/>
    <lineage>
        <taxon>Bacteria</taxon>
        <taxon>Bacillati</taxon>
        <taxon>Actinomycetota</taxon>
        <taxon>Actinomycetes</taxon>
        <taxon>Micrococcales</taxon>
        <taxon>Micrococcaceae</taxon>
        <taxon>Pseudarthrobacter</taxon>
    </lineage>
</organism>
<reference evidence="1 2" key="1">
    <citation type="submission" date="2015-12" db="EMBL/GenBank/DDBJ databases">
        <authorList>
            <person name="Shamseldin A."/>
            <person name="Moawad H."/>
            <person name="Abd El-Rahim W.M."/>
            <person name="Sadowsky M.J."/>
        </authorList>
    </citation>
    <scope>NUCLEOTIDE SEQUENCE [LARGE SCALE GENOMIC DNA]</scope>
    <source>
        <strain evidence="1 2">Ar51</strain>
    </source>
</reference>
<gene>
    <name evidence="1" type="ORF">AU252_15365</name>
</gene>
<name>A0A0U3PD88_9MICC</name>
<sequence>MAAVHNAGHALGCLATGRSLQSAVTGQVCRGNPLGLTRGSDRFSWAVVCWSGPAAEAVLATRSDTSVREAAEWIWALYQAGLSGSPPSGDYPGPAATDPAVLAVALSVADANWAGIERIASVLSGATRSGHGVSEVSPRLIRDLIGSRDGADIAAAFGIWEPAIAEVKVYHGQPAGLRWP</sequence>
<dbReference type="EMBL" id="CP013747">
    <property type="protein sequence ID" value="ALV42355.1"/>
    <property type="molecule type" value="Genomic_DNA"/>
</dbReference>
<evidence type="ECO:0000313" key="1">
    <source>
        <dbReference type="EMBL" id="ALV42355.1"/>
    </source>
</evidence>
<dbReference type="AlphaFoldDB" id="A0A0U3PD88"/>
<dbReference type="KEGG" id="psul:AU252_15365"/>
<proteinExistence type="predicted"/>